<dbReference type="Proteomes" id="UP000004105">
    <property type="component" value="Unassembled WGS sequence"/>
</dbReference>
<reference evidence="1 2" key="1">
    <citation type="submission" date="2011-02" db="EMBL/GenBank/DDBJ databases">
        <authorList>
            <person name="Muzny D."/>
            <person name="Qin X."/>
            <person name="Deng J."/>
            <person name="Jiang H."/>
            <person name="Liu Y."/>
            <person name="Qu J."/>
            <person name="Song X.-Z."/>
            <person name="Zhang L."/>
            <person name="Thornton R."/>
            <person name="Coyle M."/>
            <person name="Francisco L."/>
            <person name="Jackson L."/>
            <person name="Javaid M."/>
            <person name="Korchina V."/>
            <person name="Kovar C."/>
            <person name="Mata R."/>
            <person name="Mathew T."/>
            <person name="Ngo R."/>
            <person name="Nguyen L."/>
            <person name="Nguyen N."/>
            <person name="Okwuonu G."/>
            <person name="Ongeri F."/>
            <person name="Pham C."/>
            <person name="Simmons D."/>
            <person name="Wilczek-Boney K."/>
            <person name="Hale W."/>
            <person name="Jakkamsetti A."/>
            <person name="Pham P."/>
            <person name="Ruth R."/>
            <person name="San Lucas F."/>
            <person name="Warren J."/>
            <person name="Zhang J."/>
            <person name="Zhao Z."/>
            <person name="Zhou C."/>
            <person name="Zhu D."/>
            <person name="Lee S."/>
            <person name="Bess C."/>
            <person name="Blankenburg K."/>
            <person name="Forbes L."/>
            <person name="Fu Q."/>
            <person name="Gubbala S."/>
            <person name="Hirani K."/>
            <person name="Jayaseelan J.C."/>
            <person name="Lara F."/>
            <person name="Munidasa M."/>
            <person name="Palculict T."/>
            <person name="Patil S."/>
            <person name="Pu L.-L."/>
            <person name="Saada N."/>
            <person name="Tang L."/>
            <person name="Weissenberger G."/>
            <person name="Zhu Y."/>
            <person name="Hemphill L."/>
            <person name="Shang Y."/>
            <person name="Youmans B."/>
            <person name="Ayvaz T."/>
            <person name="Ross M."/>
            <person name="Santibanez J."/>
            <person name="Aqrawi P."/>
            <person name="Gross S."/>
            <person name="Joshi V."/>
            <person name="Fowler G."/>
            <person name="Nazareth L."/>
            <person name="Reid J."/>
            <person name="Worley K."/>
            <person name="Petrosino J."/>
            <person name="Highlander S."/>
            <person name="Gibbs R."/>
        </authorList>
    </citation>
    <scope>NUCLEOTIDE SEQUENCE [LARGE SCALE GENOMIC DNA]</scope>
    <source>
        <strain evidence="1 2">ATCC BAA-1200</strain>
    </source>
</reference>
<dbReference type="HOGENOM" id="CLU_3313192_0_0_4"/>
<protein>
    <submittedName>
        <fullName evidence="1">Uncharacterized protein</fullName>
    </submittedName>
</protein>
<sequence>MAAPHTLPNGRGRLKTRFQTAFYMPFPALRKRFAIINLH</sequence>
<proteinExistence type="predicted"/>
<evidence type="ECO:0000313" key="2">
    <source>
        <dbReference type="Proteomes" id="UP000004105"/>
    </source>
</evidence>
<accession>F2BD72</accession>
<keyword evidence="2" id="KW-1185">Reference proteome</keyword>
<gene>
    <name evidence="1" type="ORF">HMPREF9123_1678</name>
</gene>
<dbReference type="EMBL" id="AFAY01000034">
    <property type="protein sequence ID" value="EGF10607.1"/>
    <property type="molecule type" value="Genomic_DNA"/>
</dbReference>
<dbReference type="AlphaFoldDB" id="F2BD72"/>
<organism evidence="1 2">
    <name type="scientific">Neisseria bacilliformis ATCC BAA-1200</name>
    <dbReference type="NCBI Taxonomy" id="888742"/>
    <lineage>
        <taxon>Bacteria</taxon>
        <taxon>Pseudomonadati</taxon>
        <taxon>Pseudomonadota</taxon>
        <taxon>Betaproteobacteria</taxon>
        <taxon>Neisseriales</taxon>
        <taxon>Neisseriaceae</taxon>
        <taxon>Neisseria</taxon>
    </lineage>
</organism>
<evidence type="ECO:0000313" key="1">
    <source>
        <dbReference type="EMBL" id="EGF10607.1"/>
    </source>
</evidence>
<comment type="caution">
    <text evidence="1">The sequence shown here is derived from an EMBL/GenBank/DDBJ whole genome shotgun (WGS) entry which is preliminary data.</text>
</comment>
<name>F2BD72_9NEIS</name>